<evidence type="ECO:0000313" key="4">
    <source>
        <dbReference type="Proteomes" id="UP001304970"/>
    </source>
</evidence>
<feature type="transmembrane region" description="Helical" evidence="2">
    <location>
        <begin position="187"/>
        <end position="215"/>
    </location>
</feature>
<feature type="coiled-coil region" evidence="1">
    <location>
        <begin position="9"/>
        <end position="36"/>
    </location>
</feature>
<protein>
    <submittedName>
        <fullName evidence="3">Uncharacterized protein</fullName>
    </submittedName>
</protein>
<dbReference type="AlphaFoldDB" id="A0AA96V8D1"/>
<keyword evidence="2" id="KW-1133">Transmembrane helix</keyword>
<keyword evidence="4" id="KW-1185">Reference proteome</keyword>
<dbReference type="Proteomes" id="UP001304970">
    <property type="component" value="Chromosome"/>
</dbReference>
<feature type="transmembrane region" description="Helical" evidence="2">
    <location>
        <begin position="157"/>
        <end position="175"/>
    </location>
</feature>
<gene>
    <name evidence="3" type="ORF">MsAm2_12950</name>
</gene>
<dbReference type="EMBL" id="CP131061">
    <property type="protein sequence ID" value="WNY27495.1"/>
    <property type="molecule type" value="Genomic_DNA"/>
</dbReference>
<proteinExistence type="predicted"/>
<keyword evidence="2" id="KW-0472">Membrane</keyword>
<reference evidence="3 4" key="1">
    <citation type="submission" date="2023-07" db="EMBL/GenBank/DDBJ databases">
        <title>Closed genome sequence of Methanosarcinaceae archaeon Am2.</title>
        <authorList>
            <person name="Poehlein A."/>
            <person name="Protasov E."/>
            <person name="Platt K."/>
            <person name="Reeh H."/>
            <person name="Daniel R."/>
            <person name="Brune A."/>
        </authorList>
    </citation>
    <scope>NUCLEOTIDE SEQUENCE [LARGE SCALE GENOMIC DNA]</scope>
    <source>
        <strain evidence="3 4">Am2</strain>
    </source>
</reference>
<dbReference type="GeneID" id="89228722"/>
<dbReference type="RefSeq" id="WP_338097468.1">
    <property type="nucleotide sequence ID" value="NZ_CP131061.1"/>
</dbReference>
<keyword evidence="1" id="KW-0175">Coiled coil</keyword>
<evidence type="ECO:0000256" key="1">
    <source>
        <dbReference type="SAM" id="Coils"/>
    </source>
</evidence>
<feature type="transmembrane region" description="Helical" evidence="2">
    <location>
        <begin position="131"/>
        <end position="151"/>
    </location>
</feature>
<evidence type="ECO:0000256" key="2">
    <source>
        <dbReference type="SAM" id="Phobius"/>
    </source>
</evidence>
<accession>A0AA96V8D1</accession>
<name>A0AA96V8D1_9EURY</name>
<sequence>MVFIPAVNAQADNARNEALEQELEYLRNNSEILIETSHEKIIRFNTEDGYFMYGIAWRDMENPNRVYFATATEEEMESNGFFDAMSNVNSDANNISILAYSGFGNGSYAETYGNSITGGIHVYFSPDDAELAASGSVAILTIAGGAIALAAPVAGQVIGPLLVILAGCIELYYTVAKNSDDSLDINIPYVALAFMASGLPDASAFITIGTINYFFND</sequence>
<organism evidence="3 4">
    <name type="scientific">Methanolapillus ohkumae</name>
    <dbReference type="NCBI Taxonomy" id="3028298"/>
    <lineage>
        <taxon>Archaea</taxon>
        <taxon>Methanobacteriati</taxon>
        <taxon>Methanobacteriota</taxon>
        <taxon>Stenosarchaea group</taxon>
        <taxon>Methanomicrobia</taxon>
        <taxon>Methanosarcinales</taxon>
        <taxon>Methanosarcinaceae</taxon>
        <taxon>Methanolapillus</taxon>
    </lineage>
</organism>
<keyword evidence="2" id="KW-0812">Transmembrane</keyword>
<evidence type="ECO:0000313" key="3">
    <source>
        <dbReference type="EMBL" id="WNY27495.1"/>
    </source>
</evidence>